<evidence type="ECO:0000256" key="2">
    <source>
        <dbReference type="ARBA" id="ARBA00022833"/>
    </source>
</evidence>
<proteinExistence type="predicted"/>
<accession>A0A6D2IRD8</accession>
<dbReference type="PANTHER" id="PTHR45686">
    <property type="entry name" value="ADP-RIBOSYLATION FACTOR GTPASE ACTIVATING PROTEIN 3, ISOFORM H-RELATED"/>
    <property type="match status" value="1"/>
</dbReference>
<dbReference type="GO" id="GO:0048205">
    <property type="term" value="P:COPI coating of Golgi vesicle"/>
    <property type="evidence" value="ECO:0007669"/>
    <property type="project" value="TreeGrafter"/>
</dbReference>
<keyword evidence="5" id="KW-1185">Reference proteome</keyword>
<keyword evidence="1" id="KW-0479">Metal-binding</keyword>
<dbReference type="EMBL" id="CACVBM020001075">
    <property type="protein sequence ID" value="CAA7029070.1"/>
    <property type="molecule type" value="Genomic_DNA"/>
</dbReference>
<feature type="region of interest" description="Disordered" evidence="3">
    <location>
        <begin position="1"/>
        <end position="80"/>
    </location>
</feature>
<name>A0A6D2IRD8_9BRAS</name>
<evidence type="ECO:0000256" key="1">
    <source>
        <dbReference type="ARBA" id="ARBA00022723"/>
    </source>
</evidence>
<dbReference type="OrthoDB" id="1113840at2759"/>
<dbReference type="PANTHER" id="PTHR45686:SF4">
    <property type="entry name" value="ADP-RIBOSYLATION FACTOR GTPASE ACTIVATING PROTEIN 3, ISOFORM H"/>
    <property type="match status" value="1"/>
</dbReference>
<gene>
    <name evidence="4" type="ORF">MERR_LOCUS16305</name>
</gene>
<feature type="compositionally biased region" description="Low complexity" evidence="3">
    <location>
        <begin position="62"/>
        <end position="80"/>
    </location>
</feature>
<organism evidence="4 5">
    <name type="scientific">Microthlaspi erraticum</name>
    <dbReference type="NCBI Taxonomy" id="1685480"/>
    <lineage>
        <taxon>Eukaryota</taxon>
        <taxon>Viridiplantae</taxon>
        <taxon>Streptophyta</taxon>
        <taxon>Embryophyta</taxon>
        <taxon>Tracheophyta</taxon>
        <taxon>Spermatophyta</taxon>
        <taxon>Magnoliopsida</taxon>
        <taxon>eudicotyledons</taxon>
        <taxon>Gunneridae</taxon>
        <taxon>Pentapetalae</taxon>
        <taxon>rosids</taxon>
        <taxon>malvids</taxon>
        <taxon>Brassicales</taxon>
        <taxon>Brassicaceae</taxon>
        <taxon>Coluteocarpeae</taxon>
        <taxon>Microthlaspi</taxon>
    </lineage>
</organism>
<reference evidence="4" key="1">
    <citation type="submission" date="2020-01" db="EMBL/GenBank/DDBJ databases">
        <authorList>
            <person name="Mishra B."/>
        </authorList>
    </citation>
    <scope>NUCLEOTIDE SEQUENCE [LARGE SCALE GENOMIC DNA]</scope>
</reference>
<evidence type="ECO:0000313" key="4">
    <source>
        <dbReference type="EMBL" id="CAA7029070.1"/>
    </source>
</evidence>
<comment type="caution">
    <text evidence="4">The sequence shown here is derived from an EMBL/GenBank/DDBJ whole genome shotgun (WGS) entry which is preliminary data.</text>
</comment>
<dbReference type="GO" id="GO:0000139">
    <property type="term" value="C:Golgi membrane"/>
    <property type="evidence" value="ECO:0007669"/>
    <property type="project" value="GOC"/>
</dbReference>
<feature type="compositionally biased region" description="Basic and acidic residues" evidence="3">
    <location>
        <begin position="13"/>
        <end position="31"/>
    </location>
</feature>
<evidence type="ECO:0000256" key="3">
    <source>
        <dbReference type="SAM" id="MobiDB-lite"/>
    </source>
</evidence>
<keyword evidence="2" id="KW-0862">Zinc</keyword>
<sequence length="273" mass="29993">MAEASKGVSSYAAKEELLRQETSSVKREATGKKPIRAKKRAGASGGLGARKLTTKQDENIYEQSTEESSSSSNSNSGIESSAVSSLTTRFEFEEDLQSGGKSGGGTHVLSHVSSLKPSYEARKRFLNAKSISSAQFFGDSDKYADPDESKPTDEESLLKNNFSLVGNIVGKNLNTLAFAIKDAFLKMSSQDYVLYALRRDVSDLMQRLHGEGADAIPFATRLRWIQDMFRPVIDATIGDNAFRDDQEDYAFRDDQEDLVNALQQICSLIADDD</sequence>
<evidence type="ECO:0000313" key="5">
    <source>
        <dbReference type="Proteomes" id="UP000467841"/>
    </source>
</evidence>
<dbReference type="AlphaFoldDB" id="A0A6D2IRD8"/>
<protein>
    <submittedName>
        <fullName evidence="4">Uncharacterized protein</fullName>
    </submittedName>
</protein>
<dbReference type="Proteomes" id="UP000467841">
    <property type="component" value="Unassembled WGS sequence"/>
</dbReference>
<dbReference type="GO" id="GO:0046872">
    <property type="term" value="F:metal ion binding"/>
    <property type="evidence" value="ECO:0007669"/>
    <property type="project" value="UniProtKB-KW"/>
</dbReference>